<evidence type="ECO:0000256" key="17">
    <source>
        <dbReference type="ARBA" id="ARBA00033204"/>
    </source>
</evidence>
<comment type="subcellular location">
    <subcellularLocation>
        <location evidence="1">Mitochondrion membrane</location>
        <topology evidence="1">Single-pass membrane protein</topology>
    </subcellularLocation>
</comment>
<keyword evidence="5" id="KW-0808">Transferase</keyword>
<evidence type="ECO:0000256" key="1">
    <source>
        <dbReference type="ARBA" id="ARBA00004304"/>
    </source>
</evidence>
<feature type="region of interest" description="Disordered" evidence="19">
    <location>
        <begin position="80"/>
        <end position="99"/>
    </location>
</feature>
<gene>
    <name evidence="21" type="ORF">ROHU_032981</name>
</gene>
<proteinExistence type="evidence at protein level"/>
<evidence type="ECO:0000256" key="19">
    <source>
        <dbReference type="SAM" id="MobiDB-lite"/>
    </source>
</evidence>
<dbReference type="SUPFAM" id="SSF56112">
    <property type="entry name" value="Protein kinase-like (PK-like)"/>
    <property type="match status" value="1"/>
</dbReference>
<dbReference type="Proteomes" id="UP000290572">
    <property type="component" value="Unassembled WGS sequence"/>
</dbReference>
<keyword evidence="22" id="KW-1185">Reference proteome</keyword>
<dbReference type="PANTHER" id="PTHR43851:SF1">
    <property type="entry name" value="ATYPICAL KINASE COQ8A, MITOCHONDRIAL"/>
    <property type="match status" value="1"/>
</dbReference>
<reference evidence="21 22" key="1">
    <citation type="submission" date="2018-03" db="EMBL/GenBank/DDBJ databases">
        <title>Draft genome sequence of Rohu Carp (Labeo rohita).</title>
        <authorList>
            <person name="Das P."/>
            <person name="Kushwaha B."/>
            <person name="Joshi C.G."/>
            <person name="Kumar D."/>
            <person name="Nagpure N.S."/>
            <person name="Sahoo L."/>
            <person name="Das S.P."/>
            <person name="Bit A."/>
            <person name="Patnaik S."/>
            <person name="Meher P.K."/>
            <person name="Jayasankar P."/>
            <person name="Koringa P.G."/>
            <person name="Patel N.V."/>
            <person name="Hinsu A.T."/>
            <person name="Kumar R."/>
            <person name="Pandey M."/>
            <person name="Agarwal S."/>
            <person name="Srivastava S."/>
            <person name="Singh M."/>
            <person name="Iquebal M.A."/>
            <person name="Jaiswal S."/>
            <person name="Angadi U.B."/>
            <person name="Kumar N."/>
            <person name="Raza M."/>
            <person name="Shah T.M."/>
            <person name="Rai A."/>
            <person name="Jena J.K."/>
        </authorList>
    </citation>
    <scope>NUCLEOTIDE SEQUENCE [LARGE SCALE GENOMIC DNA]</scope>
    <source>
        <strain evidence="21">DASCIFA01</strain>
        <tissue evidence="21">Testis</tissue>
    </source>
</reference>
<evidence type="ECO:0000256" key="8">
    <source>
        <dbReference type="ARBA" id="ARBA00022741"/>
    </source>
</evidence>
<evidence type="ECO:0000256" key="13">
    <source>
        <dbReference type="ARBA" id="ARBA00023128"/>
    </source>
</evidence>
<sequence>MAGDMLLLMRGLAKLSQAVIETQAGSLRGSGFQVVSQSMQMTAEQGMSVAMQKIQEFTGGQQSVSDFNADMDSKYDFTASEEDFESKAQGGLNSDSVFRDANTGATHTYGQASGKSKLFEGYKDPTSQFTGQTRSYHQDHSSVGGITAEDIEKAREAKRNGSKPHKQMLSERARERKVPVTRLGRLANFGGLAVGLGIGALAEVAKKSLRSEEKNGDKKAVLDNSPFLSEANAERIVRTLCKVRGAALKLGQMLSIQDDAFINPQLAKIFERVRQSADFMPIKQMMKALNNDLGPNWRDKLEMFEERPFAAASIGQVHLARMKDGREVAMKIQYPGVAQSINSDVNNLMTVLSMSNALPEGLFPEHLIDVMRRELALECDYIREAKCARKFKELLKDHPFFYVPEVIDELSSQHVLTTELVPGFPLDQADGLSQELKNEICENILILCLRELFEFRYMQTDPNWSNFFYDPQTHRVALLDFGATRGFDENFTDLYIEIIKAAADGDREGVLKRSIDMKFLTGYESKAMENAHVDAVMILGEAFASEKPFDFGAQSTTERIHNLIPVMLKQRLIPPPEETYSLHRKMGGSFLICSRLNAKLCCKNMFNEAYRNYWSKKKGPSQ</sequence>
<dbReference type="UniPathway" id="UPA00232"/>
<dbReference type="GO" id="GO:0005524">
    <property type="term" value="F:ATP binding"/>
    <property type="evidence" value="ECO:0007669"/>
    <property type="project" value="UniProtKB-KW"/>
</dbReference>
<keyword evidence="6" id="KW-0831">Ubiquinone biosynthesis</keyword>
<evidence type="ECO:0000256" key="4">
    <source>
        <dbReference type="ARBA" id="ARBA00018535"/>
    </source>
</evidence>
<evidence type="ECO:0000313" key="21">
    <source>
        <dbReference type="EMBL" id="RXN06201.1"/>
    </source>
</evidence>
<evidence type="ECO:0000259" key="20">
    <source>
        <dbReference type="Pfam" id="PF03109"/>
    </source>
</evidence>
<dbReference type="InterPro" id="IPR004147">
    <property type="entry name" value="ABC1_dom"/>
</dbReference>
<dbReference type="GO" id="GO:0006744">
    <property type="term" value="P:ubiquinone biosynthetic process"/>
    <property type="evidence" value="ECO:0007669"/>
    <property type="project" value="UniProtKB-UniPathway"/>
</dbReference>
<dbReference type="GO" id="GO:0031966">
    <property type="term" value="C:mitochondrial membrane"/>
    <property type="evidence" value="ECO:0007669"/>
    <property type="project" value="UniProtKB-SubCell"/>
</dbReference>
<dbReference type="PANTHER" id="PTHR43851">
    <property type="match status" value="1"/>
</dbReference>
<feature type="region of interest" description="Disordered" evidence="19">
    <location>
        <begin position="107"/>
        <end position="176"/>
    </location>
</feature>
<evidence type="ECO:0000256" key="15">
    <source>
        <dbReference type="ARBA" id="ARBA00031775"/>
    </source>
</evidence>
<comment type="pathway">
    <text evidence="2">Cofactor biosynthesis; ubiquinone biosynthesis.</text>
</comment>
<dbReference type="CDD" id="cd13970">
    <property type="entry name" value="ABC1_ADCK3"/>
    <property type="match status" value="1"/>
</dbReference>
<keyword evidence="10" id="KW-0067">ATP-binding</keyword>
<evidence type="ECO:0007829" key="23">
    <source>
        <dbReference type="PeptideAtlas" id="A0A498LD68"/>
    </source>
</evidence>
<dbReference type="GO" id="GO:0016301">
    <property type="term" value="F:kinase activity"/>
    <property type="evidence" value="ECO:0007669"/>
    <property type="project" value="UniProtKB-KW"/>
</dbReference>
<evidence type="ECO:0000256" key="3">
    <source>
        <dbReference type="ARBA" id="ARBA00009670"/>
    </source>
</evidence>
<feature type="domain" description="ABC1 atypical kinase-like" evidence="20">
    <location>
        <begin position="273"/>
        <end position="512"/>
    </location>
</feature>
<evidence type="ECO:0000256" key="14">
    <source>
        <dbReference type="ARBA" id="ARBA00023136"/>
    </source>
</evidence>
<evidence type="ECO:0000256" key="9">
    <source>
        <dbReference type="ARBA" id="ARBA00022777"/>
    </source>
</evidence>
<keyword evidence="14" id="KW-0472">Membrane</keyword>
<evidence type="ECO:0000256" key="5">
    <source>
        <dbReference type="ARBA" id="ARBA00022679"/>
    </source>
</evidence>
<evidence type="ECO:0000313" key="22">
    <source>
        <dbReference type="Proteomes" id="UP000290572"/>
    </source>
</evidence>
<dbReference type="Pfam" id="PF03109">
    <property type="entry name" value="ABC1"/>
    <property type="match status" value="1"/>
</dbReference>
<evidence type="ECO:0000256" key="11">
    <source>
        <dbReference type="ARBA" id="ARBA00022946"/>
    </source>
</evidence>
<evidence type="ECO:0000256" key="12">
    <source>
        <dbReference type="ARBA" id="ARBA00022989"/>
    </source>
</evidence>
<name>A0A498LD68_LABRO</name>
<evidence type="ECO:0000256" key="16">
    <source>
        <dbReference type="ARBA" id="ARBA00032726"/>
    </source>
</evidence>
<protein>
    <recommendedName>
        <fullName evidence="4">Atypical kinase COQ8A, mitochondrial</fullName>
    </recommendedName>
    <alternativeName>
        <fullName evidence="16">Chaperone activity of bc1 complex-like</fullName>
    </alternativeName>
    <alternativeName>
        <fullName evidence="17">Coenzyme Q protein 8A</fullName>
    </alternativeName>
    <alternativeName>
        <fullName evidence="15">aarF domain-containing protein kinase 3</fullName>
    </alternativeName>
</protein>
<dbReference type="AlphaFoldDB" id="A0A498LD68"/>
<keyword evidence="12" id="KW-1133">Transmembrane helix</keyword>
<dbReference type="OrthoDB" id="201153at2759"/>
<comment type="function">
    <text evidence="18">Atypical kinase involved in the biosynthesis of coenzyme Q, also named ubiquinone, an essential lipid-soluble electron transporter for aerobic cellular respiration. Its substrate specificity is still unclear: may act as a protein kinase that mediates phosphorylation of COQ3. According to other reports, acts as a small molecule kinase, possibly a lipid kinase that phosphorylates a prenyl lipid in the ubiquinone biosynthesis pathway, as suggested by its ability to bind coenzyme Q lipid intermediates. However, the small molecule kinase activity was not confirmed by another publication. Shows an unusual selectivity for binding ADP over ATP.</text>
</comment>
<dbReference type="InterPro" id="IPR051409">
    <property type="entry name" value="Atypical_kinase_ADCK"/>
</dbReference>
<dbReference type="InterPro" id="IPR011009">
    <property type="entry name" value="Kinase-like_dom_sf"/>
</dbReference>
<dbReference type="STRING" id="84645.A0A498LD68"/>
<keyword evidence="7" id="KW-0812">Transmembrane</keyword>
<evidence type="ECO:0000256" key="10">
    <source>
        <dbReference type="ARBA" id="ARBA00022840"/>
    </source>
</evidence>
<dbReference type="EMBL" id="QBIY01013376">
    <property type="protein sequence ID" value="RXN06201.1"/>
    <property type="molecule type" value="Genomic_DNA"/>
</dbReference>
<accession>A0A498LD68</accession>
<evidence type="ECO:0000256" key="18">
    <source>
        <dbReference type="ARBA" id="ARBA00058956"/>
    </source>
</evidence>
<keyword evidence="9 21" id="KW-0418">Kinase</keyword>
<feature type="compositionally biased region" description="Polar residues" evidence="19">
    <location>
        <begin position="125"/>
        <end position="135"/>
    </location>
</feature>
<comment type="similarity">
    <text evidence="3">Belongs to the protein kinase superfamily. ADCK protein kinase family.</text>
</comment>
<organism evidence="21 22">
    <name type="scientific">Labeo rohita</name>
    <name type="common">Indian major carp</name>
    <name type="synonym">Cyprinus rohita</name>
    <dbReference type="NCBI Taxonomy" id="84645"/>
    <lineage>
        <taxon>Eukaryota</taxon>
        <taxon>Metazoa</taxon>
        <taxon>Chordata</taxon>
        <taxon>Craniata</taxon>
        <taxon>Vertebrata</taxon>
        <taxon>Euteleostomi</taxon>
        <taxon>Actinopterygii</taxon>
        <taxon>Neopterygii</taxon>
        <taxon>Teleostei</taxon>
        <taxon>Ostariophysi</taxon>
        <taxon>Cypriniformes</taxon>
        <taxon>Cyprinidae</taxon>
        <taxon>Labeoninae</taxon>
        <taxon>Labeonini</taxon>
        <taxon>Labeo</taxon>
    </lineage>
</organism>
<evidence type="ECO:0000256" key="6">
    <source>
        <dbReference type="ARBA" id="ARBA00022688"/>
    </source>
</evidence>
<dbReference type="InterPro" id="IPR034646">
    <property type="entry name" value="ADCK3_dom"/>
</dbReference>
<keyword evidence="11" id="KW-0809">Transit peptide</keyword>
<keyword evidence="23" id="KW-1267">Proteomics identification</keyword>
<keyword evidence="13" id="KW-0496">Mitochondrion</keyword>
<comment type="caution">
    <text evidence="21">The sequence shown here is derived from an EMBL/GenBank/DDBJ whole genome shotgun (WGS) entry which is preliminary data.</text>
</comment>
<feature type="compositionally biased region" description="Basic and acidic residues" evidence="19">
    <location>
        <begin position="150"/>
        <end position="159"/>
    </location>
</feature>
<keyword evidence="8" id="KW-0547">Nucleotide-binding</keyword>
<evidence type="ECO:0000256" key="2">
    <source>
        <dbReference type="ARBA" id="ARBA00004749"/>
    </source>
</evidence>
<evidence type="ECO:0000256" key="7">
    <source>
        <dbReference type="ARBA" id="ARBA00022692"/>
    </source>
</evidence>